<evidence type="ECO:0000256" key="1">
    <source>
        <dbReference type="SAM" id="MobiDB-lite"/>
    </source>
</evidence>
<feature type="compositionally biased region" description="Low complexity" evidence="1">
    <location>
        <begin position="251"/>
        <end position="265"/>
    </location>
</feature>
<gene>
    <name evidence="3" type="ORF">GRF29_28g2211158</name>
</gene>
<keyword evidence="2" id="KW-0472">Membrane</keyword>
<proteinExistence type="predicted"/>
<reference evidence="3 4" key="1">
    <citation type="submission" date="2021-02" db="EMBL/GenBank/DDBJ databases">
        <title>Genome assembly of Pseudopithomyces chartarum.</title>
        <authorList>
            <person name="Jauregui R."/>
            <person name="Singh J."/>
            <person name="Voisey C."/>
        </authorList>
    </citation>
    <scope>NUCLEOTIDE SEQUENCE [LARGE SCALE GENOMIC DNA]</scope>
    <source>
        <strain evidence="3 4">AGR01</strain>
    </source>
</reference>
<feature type="compositionally biased region" description="Pro residues" evidence="1">
    <location>
        <begin position="217"/>
        <end position="226"/>
    </location>
</feature>
<comment type="caution">
    <text evidence="3">The sequence shown here is derived from an EMBL/GenBank/DDBJ whole genome shotgun (WGS) entry which is preliminary data.</text>
</comment>
<feature type="region of interest" description="Disordered" evidence="1">
    <location>
        <begin position="369"/>
        <end position="388"/>
    </location>
</feature>
<dbReference type="PANTHER" id="PTHR40623">
    <property type="entry name" value="INTEGRAL MEMBRANE PROTEIN"/>
    <property type="match status" value="1"/>
</dbReference>
<keyword evidence="2" id="KW-0812">Transmembrane</keyword>
<dbReference type="PANTHER" id="PTHR40623:SF1">
    <property type="match status" value="1"/>
</dbReference>
<dbReference type="EMBL" id="WVTA01000004">
    <property type="protein sequence ID" value="KAK3214171.1"/>
    <property type="molecule type" value="Genomic_DNA"/>
</dbReference>
<protein>
    <submittedName>
        <fullName evidence="3">Uncharacterized protein</fullName>
    </submittedName>
</protein>
<feature type="compositionally biased region" description="Basic and acidic residues" evidence="1">
    <location>
        <begin position="301"/>
        <end position="316"/>
    </location>
</feature>
<feature type="region of interest" description="Disordered" evidence="1">
    <location>
        <begin position="129"/>
        <end position="228"/>
    </location>
</feature>
<name>A0AAN6M4I0_9PLEO</name>
<organism evidence="3 4">
    <name type="scientific">Pseudopithomyces chartarum</name>
    <dbReference type="NCBI Taxonomy" id="1892770"/>
    <lineage>
        <taxon>Eukaryota</taxon>
        <taxon>Fungi</taxon>
        <taxon>Dikarya</taxon>
        <taxon>Ascomycota</taxon>
        <taxon>Pezizomycotina</taxon>
        <taxon>Dothideomycetes</taxon>
        <taxon>Pleosporomycetidae</taxon>
        <taxon>Pleosporales</taxon>
        <taxon>Massarineae</taxon>
        <taxon>Didymosphaeriaceae</taxon>
        <taxon>Pseudopithomyces</taxon>
    </lineage>
</organism>
<keyword evidence="4" id="KW-1185">Reference proteome</keyword>
<evidence type="ECO:0000313" key="3">
    <source>
        <dbReference type="EMBL" id="KAK3214171.1"/>
    </source>
</evidence>
<feature type="region of interest" description="Disordered" evidence="1">
    <location>
        <begin position="246"/>
        <end position="316"/>
    </location>
</feature>
<evidence type="ECO:0000256" key="2">
    <source>
        <dbReference type="SAM" id="Phobius"/>
    </source>
</evidence>
<feature type="transmembrane region" description="Helical" evidence="2">
    <location>
        <begin position="12"/>
        <end position="35"/>
    </location>
</feature>
<dbReference type="AlphaFoldDB" id="A0AAN6M4I0"/>
<feature type="compositionally biased region" description="Basic and acidic residues" evidence="1">
    <location>
        <begin position="133"/>
        <end position="146"/>
    </location>
</feature>
<dbReference type="Proteomes" id="UP001280581">
    <property type="component" value="Unassembled WGS sequence"/>
</dbReference>
<accession>A0AAN6M4I0</accession>
<keyword evidence="2" id="KW-1133">Transmembrane helix</keyword>
<evidence type="ECO:0000313" key="4">
    <source>
        <dbReference type="Proteomes" id="UP001280581"/>
    </source>
</evidence>
<sequence>MGNAFGKIDLAYKYSIVFVSLLVLTILAGLVKVFFDRRKLKKLAAQQNEGAESREERMELTGREKDEGDYFGVRALEAGFYAGVAQSRPTSRAGSVASPFMSTSTLVGGNGAITPKDPMHSVNSSVTTLPVAHTKDRNHNSYRDSETLPSPQSEMPARRKTPPAIRLAPSTAELTGRHRLSDAVDMNRVVPPSPSERSDSGESDGQLSPRSTHYYAPNPPQLPMPQPEGFRASFVSVHEQYKSQTASMLMASPAPSGANSPSYAPEVKTPTMPGITLNDEDLDAPPRSPVRLLPRTYQPTHQRDDSDSSVYSDRRQSLLEAEAERQSMIAPLPNKDEQRKTLLPPGAAEANRYSEIFNAYYRQSIAEPAQAERAREANGVSKGTGMAM</sequence>